<evidence type="ECO:0000313" key="2">
    <source>
        <dbReference type="Proteomes" id="UP000824782"/>
    </source>
</evidence>
<sequence>MSFWNSPKSTSSYVTKLDLTLCRPKADLYQSNVSPATSGNQDFGTDYESYAPTSTREKFLDGCCNKSGDSTGIHRSSLDITLEQKDRRENPLKSPVCTCSSTTTRPHMPWRYSSSCSSSQGSQHCLGQGGFVHGHGCGFTNSIPKKKNSVTLESTSSPVDNPTRLESFPTVSKSQSSWTSRLDVVLASNSAVSGTQIGKAQTIFTSSSEQPCKEYAENVPPMPNIQGVKMYISSCSLTVQPLRSKCQGGSLNQPVLLMPEGDNSTKQYSVGFQTPQKRFIVSEAPTLQITQFQLTRSPANTPTIQQTSSRNLWISPEKIPKVSGTPGTPEMVPNVLVFQRSYSPGCKTNLYPVLIPTQHKTSKVSLVIGSPVAPVPVQIIHEFSRSPTPAIFISNGDQPNSSEDLGSGYLLSVNPIAYSKPRHADALRSSPVLGAQPVRCKQAEPYFCHSSPCTVVPRVPNTRDYSAPINVSIETFGHQRGAVKISISHSRCL</sequence>
<keyword evidence="2" id="KW-1185">Reference proteome</keyword>
<comment type="caution">
    <text evidence="1">The sequence shown here is derived from an EMBL/GenBank/DDBJ whole genome shotgun (WGS) entry which is preliminary data.</text>
</comment>
<evidence type="ECO:0000313" key="1">
    <source>
        <dbReference type="EMBL" id="KAG8560970.1"/>
    </source>
</evidence>
<reference evidence="1" key="1">
    <citation type="thesis" date="2020" institute="ProQuest LLC" country="789 East Eisenhower Parkway, Ann Arbor, MI, USA">
        <title>Comparative Genomics and Chromosome Evolution.</title>
        <authorList>
            <person name="Mudd A.B."/>
        </authorList>
    </citation>
    <scope>NUCLEOTIDE SEQUENCE</scope>
    <source>
        <strain evidence="1">237g6f4</strain>
        <tissue evidence="1">Blood</tissue>
    </source>
</reference>
<dbReference type="Proteomes" id="UP000824782">
    <property type="component" value="Unassembled WGS sequence"/>
</dbReference>
<proteinExistence type="predicted"/>
<dbReference type="AlphaFoldDB" id="A0AAV7ANA6"/>
<organism evidence="1 2">
    <name type="scientific">Engystomops pustulosus</name>
    <name type="common">Tungara frog</name>
    <name type="synonym">Physalaemus pustulosus</name>
    <dbReference type="NCBI Taxonomy" id="76066"/>
    <lineage>
        <taxon>Eukaryota</taxon>
        <taxon>Metazoa</taxon>
        <taxon>Chordata</taxon>
        <taxon>Craniata</taxon>
        <taxon>Vertebrata</taxon>
        <taxon>Euteleostomi</taxon>
        <taxon>Amphibia</taxon>
        <taxon>Batrachia</taxon>
        <taxon>Anura</taxon>
        <taxon>Neobatrachia</taxon>
        <taxon>Hyloidea</taxon>
        <taxon>Leptodactylidae</taxon>
        <taxon>Leiuperinae</taxon>
        <taxon>Engystomops</taxon>
    </lineage>
</organism>
<dbReference type="EMBL" id="WNYA01000007">
    <property type="protein sequence ID" value="KAG8560970.1"/>
    <property type="molecule type" value="Genomic_DNA"/>
</dbReference>
<name>A0AAV7ANA6_ENGPU</name>
<protein>
    <submittedName>
        <fullName evidence="1">Uncharacterized protein</fullName>
    </submittedName>
</protein>
<accession>A0AAV7ANA6</accession>
<gene>
    <name evidence="1" type="ORF">GDO81_015202</name>
</gene>